<dbReference type="AlphaFoldDB" id="A0A182SHX5"/>
<dbReference type="InterPro" id="IPR001841">
    <property type="entry name" value="Znf_RING"/>
</dbReference>
<evidence type="ECO:0000256" key="1">
    <source>
        <dbReference type="ARBA" id="ARBA00022723"/>
    </source>
</evidence>
<accession>A0A182SHX5</accession>
<dbReference type="InterPro" id="IPR013083">
    <property type="entry name" value="Znf_RING/FYVE/PHD"/>
</dbReference>
<sequence length="276" mass="31978">MLPLCTICNHMLIDGVVATRCGHLYHETCINKYTNSPITPCTKQGVNELPRCSKHWCPSNIVSEGGLRRIYLNYDAMQSQQRQELCQLMEAIAKVQKELRTIQHLVVNGKCLKCGHKAKKPSKTRGKKRTADVVCYFVYSSHEKPKLDSKRKMYVCCKLCEGIVHHSVWVSHCGFLFHDECLQCFHSSCNSFCAGCAEVSGEQDHWKEHPVNNYRKIFLRRAAIDAENENHQVLLEMFEEVLELERKWRWEILFPDMSAYLRACCADGRPYEEEPF</sequence>
<evidence type="ECO:0000313" key="7">
    <source>
        <dbReference type="Proteomes" id="UP000075901"/>
    </source>
</evidence>
<protein>
    <submittedName>
        <fullName evidence="6">RING-type domain-containing protein</fullName>
    </submittedName>
</protein>
<dbReference type="GO" id="GO:0005634">
    <property type="term" value="C:nucleus"/>
    <property type="evidence" value="ECO:0007669"/>
    <property type="project" value="UniProtKB-ARBA"/>
</dbReference>
<reference evidence="6" key="2">
    <citation type="submission" date="2020-05" db="UniProtKB">
        <authorList>
            <consortium name="EnsemblMetazoa"/>
        </authorList>
    </citation>
    <scope>IDENTIFICATION</scope>
    <source>
        <strain evidence="6">maculatus3</strain>
    </source>
</reference>
<evidence type="ECO:0000313" key="6">
    <source>
        <dbReference type="EnsemblMetazoa" id="AMAM007152-PA"/>
    </source>
</evidence>
<keyword evidence="7" id="KW-1185">Reference proteome</keyword>
<evidence type="ECO:0000259" key="5">
    <source>
        <dbReference type="PROSITE" id="PS50089"/>
    </source>
</evidence>
<proteinExistence type="predicted"/>
<evidence type="ECO:0000256" key="2">
    <source>
        <dbReference type="ARBA" id="ARBA00022771"/>
    </source>
</evidence>
<dbReference type="InterPro" id="IPR018957">
    <property type="entry name" value="Znf_C3HC4_RING-type"/>
</dbReference>
<keyword evidence="2 4" id="KW-0863">Zinc-finger</keyword>
<dbReference type="SUPFAM" id="SSF57850">
    <property type="entry name" value="RING/U-box"/>
    <property type="match status" value="1"/>
</dbReference>
<reference evidence="7" key="1">
    <citation type="submission" date="2013-09" db="EMBL/GenBank/DDBJ databases">
        <title>The Genome Sequence of Anopheles maculatus species B.</title>
        <authorList>
            <consortium name="The Broad Institute Genomics Platform"/>
            <person name="Neafsey D.E."/>
            <person name="Besansky N."/>
            <person name="Howell P."/>
            <person name="Walton C."/>
            <person name="Young S.K."/>
            <person name="Zeng Q."/>
            <person name="Gargeya S."/>
            <person name="Fitzgerald M."/>
            <person name="Haas B."/>
            <person name="Abouelleil A."/>
            <person name="Allen A.W."/>
            <person name="Alvarado L."/>
            <person name="Arachchi H.M."/>
            <person name="Berlin A.M."/>
            <person name="Chapman S.B."/>
            <person name="Gainer-Dewar J."/>
            <person name="Goldberg J."/>
            <person name="Griggs A."/>
            <person name="Gujja S."/>
            <person name="Hansen M."/>
            <person name="Howarth C."/>
            <person name="Imamovic A."/>
            <person name="Ireland A."/>
            <person name="Larimer J."/>
            <person name="McCowan C."/>
            <person name="Murphy C."/>
            <person name="Pearson M."/>
            <person name="Poon T.W."/>
            <person name="Priest M."/>
            <person name="Roberts A."/>
            <person name="Saif S."/>
            <person name="Shea T."/>
            <person name="Sisk P."/>
            <person name="Sykes S."/>
            <person name="Wortman J."/>
            <person name="Nusbaum C."/>
            <person name="Birren B."/>
        </authorList>
    </citation>
    <scope>NUCLEOTIDE SEQUENCE [LARGE SCALE GENOMIC DNA]</scope>
    <source>
        <strain evidence="7">maculatus3</strain>
    </source>
</reference>
<dbReference type="SMART" id="SM00184">
    <property type="entry name" value="RING"/>
    <property type="match status" value="1"/>
</dbReference>
<dbReference type="GO" id="GO:0008270">
    <property type="term" value="F:zinc ion binding"/>
    <property type="evidence" value="ECO:0007669"/>
    <property type="project" value="UniProtKB-KW"/>
</dbReference>
<dbReference type="EnsemblMetazoa" id="AMAM007152-RA">
    <property type="protein sequence ID" value="AMAM007152-PA"/>
    <property type="gene ID" value="AMAM007152"/>
</dbReference>
<keyword evidence="1" id="KW-0479">Metal-binding</keyword>
<dbReference type="Pfam" id="PF00097">
    <property type="entry name" value="zf-C3HC4"/>
    <property type="match status" value="1"/>
</dbReference>
<dbReference type="Gene3D" id="3.30.40.10">
    <property type="entry name" value="Zinc/RING finger domain, C3HC4 (zinc finger)"/>
    <property type="match status" value="1"/>
</dbReference>
<evidence type="ECO:0000256" key="4">
    <source>
        <dbReference type="PROSITE-ProRule" id="PRU00175"/>
    </source>
</evidence>
<dbReference type="VEuPathDB" id="VectorBase:AMAM007152"/>
<feature type="domain" description="RING-type" evidence="5">
    <location>
        <begin position="5"/>
        <end position="41"/>
    </location>
</feature>
<evidence type="ECO:0000256" key="3">
    <source>
        <dbReference type="ARBA" id="ARBA00022833"/>
    </source>
</evidence>
<name>A0A182SHX5_9DIPT</name>
<dbReference type="Proteomes" id="UP000075901">
    <property type="component" value="Unassembled WGS sequence"/>
</dbReference>
<organism evidence="6 7">
    <name type="scientific">Anopheles maculatus</name>
    <dbReference type="NCBI Taxonomy" id="74869"/>
    <lineage>
        <taxon>Eukaryota</taxon>
        <taxon>Metazoa</taxon>
        <taxon>Ecdysozoa</taxon>
        <taxon>Arthropoda</taxon>
        <taxon>Hexapoda</taxon>
        <taxon>Insecta</taxon>
        <taxon>Pterygota</taxon>
        <taxon>Neoptera</taxon>
        <taxon>Endopterygota</taxon>
        <taxon>Diptera</taxon>
        <taxon>Nematocera</taxon>
        <taxon>Culicoidea</taxon>
        <taxon>Culicidae</taxon>
        <taxon>Anophelinae</taxon>
        <taxon>Anopheles</taxon>
        <taxon>Anopheles maculatus group</taxon>
    </lineage>
</organism>
<dbReference type="PROSITE" id="PS50089">
    <property type="entry name" value="ZF_RING_2"/>
    <property type="match status" value="1"/>
</dbReference>
<keyword evidence="3" id="KW-0862">Zinc</keyword>